<dbReference type="Proteomes" id="UP000219050">
    <property type="component" value="Chromosome"/>
</dbReference>
<dbReference type="Pfam" id="PF03407">
    <property type="entry name" value="Nucleotid_trans"/>
    <property type="match status" value="1"/>
</dbReference>
<accession>A0A291M1R8</accession>
<sequence>MPDNSSNTDQIADDLGGFVFGVSGREYADLAVRAARSLRAVAPDALIDIFTDVDVPDDLFDQVHPLEQSWFRPKFEALRRSRFARTVCLDADMFIVADPSDILEVLRRFDVAACHNQRRNTDWSRRPWRKEIPAAFPQINGGLIGIRKGPEVLQMIEACEAAIRDENLRSDQPVLRELLYDSDLRLTILPPEYNLVDFDMIETWTQRHTAPRIIHHYRLRFHIQYKRRAIESLDALMGRRMHRHLQHLLEADATLGTPTRARVRRVRETGPLGRLRLAWAKMGEGKKERR</sequence>
<evidence type="ECO:0000259" key="1">
    <source>
        <dbReference type="Pfam" id="PF03407"/>
    </source>
</evidence>
<feature type="domain" description="Nucleotide-diphospho-sugar transferase" evidence="1">
    <location>
        <begin position="87"/>
        <end position="215"/>
    </location>
</feature>
<evidence type="ECO:0000313" key="3">
    <source>
        <dbReference type="Proteomes" id="UP000219050"/>
    </source>
</evidence>
<proteinExistence type="predicted"/>
<dbReference type="RefSeq" id="WP_097373850.1">
    <property type="nucleotide sequence ID" value="NZ_CP021404.1"/>
</dbReference>
<dbReference type="EMBL" id="CP021404">
    <property type="protein sequence ID" value="ATI42844.1"/>
    <property type="molecule type" value="Genomic_DNA"/>
</dbReference>
<dbReference type="InterPro" id="IPR005069">
    <property type="entry name" value="Nucl-diP-sugar_transferase"/>
</dbReference>
<evidence type="ECO:0000313" key="2">
    <source>
        <dbReference type="EMBL" id="ATI42844.1"/>
    </source>
</evidence>
<dbReference type="KEGG" id="cmag:CBW24_13095"/>
<gene>
    <name evidence="2" type="ORF">CBW24_13095</name>
</gene>
<dbReference type="Gene3D" id="3.90.550.10">
    <property type="entry name" value="Spore Coat Polysaccharide Biosynthesis Protein SpsA, Chain A"/>
    <property type="match status" value="1"/>
</dbReference>
<dbReference type="InterPro" id="IPR029044">
    <property type="entry name" value="Nucleotide-diphossugar_trans"/>
</dbReference>
<dbReference type="SUPFAM" id="SSF53448">
    <property type="entry name" value="Nucleotide-diphospho-sugar transferases"/>
    <property type="match status" value="1"/>
</dbReference>
<keyword evidence="3" id="KW-1185">Reference proteome</keyword>
<reference evidence="2 3" key="1">
    <citation type="submission" date="2017-05" db="EMBL/GenBank/DDBJ databases">
        <title>Comparative genomic and metabolic analysis of manganese-oxidizing mechanisms in Celeribater manganoxidans DY25T: its adaption to the environment of polymetallic nodule.</title>
        <authorList>
            <person name="Wang X."/>
        </authorList>
    </citation>
    <scope>NUCLEOTIDE SEQUENCE [LARGE SCALE GENOMIC DNA]</scope>
    <source>
        <strain evidence="2 3">DY25</strain>
    </source>
</reference>
<name>A0A291M1R8_9RHOB</name>
<organism evidence="2 3">
    <name type="scientific">Pacificitalea manganoxidans</name>
    <dbReference type="NCBI Taxonomy" id="1411902"/>
    <lineage>
        <taxon>Bacteria</taxon>
        <taxon>Pseudomonadati</taxon>
        <taxon>Pseudomonadota</taxon>
        <taxon>Alphaproteobacteria</taxon>
        <taxon>Rhodobacterales</taxon>
        <taxon>Paracoccaceae</taxon>
        <taxon>Pacificitalea</taxon>
    </lineage>
</organism>
<dbReference type="AlphaFoldDB" id="A0A291M1R8"/>
<protein>
    <recommendedName>
        <fullName evidence="1">Nucleotide-diphospho-sugar transferase domain-containing protein</fullName>
    </recommendedName>
</protein>
<dbReference type="OrthoDB" id="181606at2"/>